<keyword evidence="4" id="KW-1185">Reference proteome</keyword>
<organism evidence="3 4">
    <name type="scientific">Cirrhinus mrigala</name>
    <name type="common">Mrigala</name>
    <dbReference type="NCBI Taxonomy" id="683832"/>
    <lineage>
        <taxon>Eukaryota</taxon>
        <taxon>Metazoa</taxon>
        <taxon>Chordata</taxon>
        <taxon>Craniata</taxon>
        <taxon>Vertebrata</taxon>
        <taxon>Euteleostomi</taxon>
        <taxon>Actinopterygii</taxon>
        <taxon>Neopterygii</taxon>
        <taxon>Teleostei</taxon>
        <taxon>Ostariophysi</taxon>
        <taxon>Cypriniformes</taxon>
        <taxon>Cyprinidae</taxon>
        <taxon>Labeoninae</taxon>
        <taxon>Labeonini</taxon>
        <taxon>Cirrhinus</taxon>
    </lineage>
</organism>
<proteinExistence type="predicted"/>
<dbReference type="AlphaFoldDB" id="A0ABD0NET8"/>
<keyword evidence="2" id="KW-1133">Transmembrane helix</keyword>
<name>A0ABD0NET8_CIRMR</name>
<comment type="caution">
    <text evidence="3">The sequence shown here is derived from an EMBL/GenBank/DDBJ whole genome shotgun (WGS) entry which is preliminary data.</text>
</comment>
<feature type="transmembrane region" description="Helical" evidence="2">
    <location>
        <begin position="23"/>
        <end position="41"/>
    </location>
</feature>
<gene>
    <name evidence="3" type="ORF">M9458_043166</name>
</gene>
<sequence>NDQADVHGCHFTRRRHQHQQHHHAVVGLFLSLVLLGVHAHSEQRRVALQHHLLAHERSERLQCERHGAQELSRRSHAAARRIHAHA</sequence>
<reference evidence="3 4" key="1">
    <citation type="submission" date="2024-05" db="EMBL/GenBank/DDBJ databases">
        <title>Genome sequencing and assembly of Indian major carp, Cirrhinus mrigala (Hamilton, 1822).</title>
        <authorList>
            <person name="Mohindra V."/>
            <person name="Chowdhury L.M."/>
            <person name="Lal K."/>
            <person name="Jena J.K."/>
        </authorList>
    </citation>
    <scope>NUCLEOTIDE SEQUENCE [LARGE SCALE GENOMIC DNA]</scope>
    <source>
        <strain evidence="3">CM1030</strain>
        <tissue evidence="3">Blood</tissue>
    </source>
</reference>
<protein>
    <submittedName>
        <fullName evidence="3">Uncharacterized protein</fullName>
    </submittedName>
</protein>
<evidence type="ECO:0000256" key="1">
    <source>
        <dbReference type="SAM" id="MobiDB-lite"/>
    </source>
</evidence>
<evidence type="ECO:0000313" key="4">
    <source>
        <dbReference type="Proteomes" id="UP001529510"/>
    </source>
</evidence>
<feature type="non-terminal residue" evidence="3">
    <location>
        <position position="1"/>
    </location>
</feature>
<dbReference type="EMBL" id="JAMKFB020000022">
    <property type="protein sequence ID" value="KAL0159441.1"/>
    <property type="molecule type" value="Genomic_DNA"/>
</dbReference>
<feature type="compositionally biased region" description="Basic residues" evidence="1">
    <location>
        <begin position="74"/>
        <end position="86"/>
    </location>
</feature>
<feature type="region of interest" description="Disordered" evidence="1">
    <location>
        <begin position="65"/>
        <end position="86"/>
    </location>
</feature>
<feature type="non-terminal residue" evidence="3">
    <location>
        <position position="86"/>
    </location>
</feature>
<evidence type="ECO:0000313" key="3">
    <source>
        <dbReference type="EMBL" id="KAL0159441.1"/>
    </source>
</evidence>
<dbReference type="Proteomes" id="UP001529510">
    <property type="component" value="Unassembled WGS sequence"/>
</dbReference>
<evidence type="ECO:0000256" key="2">
    <source>
        <dbReference type="SAM" id="Phobius"/>
    </source>
</evidence>
<accession>A0ABD0NET8</accession>
<keyword evidence="2" id="KW-0812">Transmembrane</keyword>
<keyword evidence="2" id="KW-0472">Membrane</keyword>